<dbReference type="AlphaFoldDB" id="A0A1I3Z348"/>
<dbReference type="STRING" id="240302.BN982_03986"/>
<sequence>MGNLPRLQGVEKMKSRIGLWMLIVVLFASFALPSNTFASTGDQGINEKLGLPIVVYGEALSPSQKAEVTDLLEVNQHEQVDEFTVNGQDLANYIGGNPNSNMYSSVKIIHQDNGAGLNIDIVTPANITQVTKEMYTNALLTAGVENADVLVASSVKVSGHSALTGIYKAYDAKGVKLDEERMKVASDELDIATDIAEEEGIDRDKISELLTEIKKQIAEQDPATREEIEQIVQEQIQSLNIELSEEERQRLIDLFEQMRNLNIDFDQVRNQLDDLTGNIQDLINDDGFWNNLRNAIQDFFKSLSNFISSLFN</sequence>
<evidence type="ECO:0000256" key="1">
    <source>
        <dbReference type="SAM" id="Coils"/>
    </source>
</evidence>
<dbReference type="EMBL" id="FOSB01000012">
    <property type="protein sequence ID" value="SFK38494.1"/>
    <property type="molecule type" value="Genomic_DNA"/>
</dbReference>
<feature type="coiled-coil region" evidence="1">
    <location>
        <begin position="229"/>
        <end position="285"/>
    </location>
</feature>
<organism evidence="2 3">
    <name type="scientific">Halobacillus dabanensis</name>
    <dbReference type="NCBI Taxonomy" id="240302"/>
    <lineage>
        <taxon>Bacteria</taxon>
        <taxon>Bacillati</taxon>
        <taxon>Bacillota</taxon>
        <taxon>Bacilli</taxon>
        <taxon>Bacillales</taxon>
        <taxon>Bacillaceae</taxon>
        <taxon>Halobacillus</taxon>
    </lineage>
</organism>
<accession>A0A1I3Z348</accession>
<protein>
    <submittedName>
        <fullName evidence="2">Uncharacterized protein YpuA, DUF1002 family</fullName>
    </submittedName>
</protein>
<gene>
    <name evidence="2" type="ORF">SAMN04487936_112127</name>
</gene>
<keyword evidence="3" id="KW-1185">Reference proteome</keyword>
<dbReference type="InterPro" id="IPR009343">
    <property type="entry name" value="DUF1002"/>
</dbReference>
<dbReference type="Proteomes" id="UP000183557">
    <property type="component" value="Unassembled WGS sequence"/>
</dbReference>
<proteinExistence type="predicted"/>
<reference evidence="3" key="1">
    <citation type="submission" date="2016-10" db="EMBL/GenBank/DDBJ databases">
        <authorList>
            <person name="Varghese N."/>
            <person name="Submissions S."/>
        </authorList>
    </citation>
    <scope>NUCLEOTIDE SEQUENCE [LARGE SCALE GENOMIC DNA]</scope>
    <source>
        <strain evidence="3">CGMCC 1.3704</strain>
    </source>
</reference>
<dbReference type="Pfam" id="PF06207">
    <property type="entry name" value="DUF1002"/>
    <property type="match status" value="1"/>
</dbReference>
<name>A0A1I3Z348_HALDA</name>
<keyword evidence="1" id="KW-0175">Coiled coil</keyword>
<evidence type="ECO:0000313" key="3">
    <source>
        <dbReference type="Proteomes" id="UP000183557"/>
    </source>
</evidence>
<evidence type="ECO:0000313" key="2">
    <source>
        <dbReference type="EMBL" id="SFK38494.1"/>
    </source>
</evidence>